<evidence type="ECO:0000256" key="1">
    <source>
        <dbReference type="SAM" id="MobiDB-lite"/>
    </source>
</evidence>
<name>A0A075G1D4_9ARCH</name>
<reference evidence="2" key="1">
    <citation type="journal article" date="2014" name="Genome Biol. Evol.">
        <title>Pangenome evidence for extensive interdomain horizontal transfer affecting lineage core and shell genes in uncultured planktonic thaumarchaeota and euryarchaeota.</title>
        <authorList>
            <person name="Deschamps P."/>
            <person name="Zivanovic Y."/>
            <person name="Moreira D."/>
            <person name="Rodriguez-Valera F."/>
            <person name="Lopez-Garcia P."/>
        </authorList>
    </citation>
    <scope>NUCLEOTIDE SEQUENCE</scope>
</reference>
<accession>A0A075G1D4</accession>
<organism evidence="2">
    <name type="scientific">uncultured marine thaumarchaeote AD1000_96_F07</name>
    <dbReference type="NCBI Taxonomy" id="1455948"/>
    <lineage>
        <taxon>Archaea</taxon>
        <taxon>Nitrososphaerota</taxon>
        <taxon>environmental samples</taxon>
    </lineage>
</organism>
<evidence type="ECO:0000313" key="2">
    <source>
        <dbReference type="EMBL" id="AIE97319.1"/>
    </source>
</evidence>
<proteinExistence type="predicted"/>
<protein>
    <submittedName>
        <fullName evidence="2">Uncharacterized protein</fullName>
    </submittedName>
</protein>
<dbReference type="EMBL" id="KF900504">
    <property type="protein sequence ID" value="AIE97319.1"/>
    <property type="molecule type" value="Genomic_DNA"/>
</dbReference>
<dbReference type="Gene3D" id="6.10.140.1230">
    <property type="match status" value="1"/>
</dbReference>
<dbReference type="AlphaFoldDB" id="A0A075G1D4"/>
<sequence>MNHYSHRKLITYFKTVRMASFQDKWAAPQKQSFMDKLGDTLKPKGSLKPRVEMAVKRLQAQIGKLDGMCQKLQERDQKIFQKIVAAQQAHDTYSSKVLSNELVEVRKVNKIMSNAKMGLERIELRLTTFHDLGDTVTTLMPTIGLMNGLKSSLVKFMPGADQEIGRMTEMLGGLMTETFSSSGSSFGVEESTNAESDSILAEAAAVAESQSGEQFPSVPSTGLEQFNVPTSESKFM</sequence>
<feature type="region of interest" description="Disordered" evidence="1">
    <location>
        <begin position="210"/>
        <end position="236"/>
    </location>
</feature>